<feature type="compositionally biased region" description="Basic and acidic residues" evidence="1">
    <location>
        <begin position="364"/>
        <end position="378"/>
    </location>
</feature>
<feature type="compositionally biased region" description="Polar residues" evidence="1">
    <location>
        <begin position="387"/>
        <end position="396"/>
    </location>
</feature>
<reference evidence="2" key="1">
    <citation type="submission" date="2020-06" db="EMBL/GenBank/DDBJ databases">
        <authorList>
            <person name="Li T."/>
            <person name="Hu X."/>
            <person name="Zhang T."/>
            <person name="Song X."/>
            <person name="Zhang H."/>
            <person name="Dai N."/>
            <person name="Sheng W."/>
            <person name="Hou X."/>
            <person name="Wei L."/>
        </authorList>
    </citation>
    <scope>NUCLEOTIDE SEQUENCE</scope>
    <source>
        <strain evidence="2">G02</strain>
        <tissue evidence="2">Leaf</tissue>
    </source>
</reference>
<feature type="compositionally biased region" description="Basic and acidic residues" evidence="1">
    <location>
        <begin position="1"/>
        <end position="10"/>
    </location>
</feature>
<dbReference type="PANTHER" id="PTHR34281:SF2">
    <property type="entry name" value="PROTEIN EARLY FLOWERING 3"/>
    <property type="match status" value="1"/>
</dbReference>
<feature type="compositionally biased region" description="Basic and acidic residues" evidence="1">
    <location>
        <begin position="172"/>
        <end position="191"/>
    </location>
</feature>
<accession>A0AAW2KZF1</accession>
<evidence type="ECO:0000256" key="1">
    <source>
        <dbReference type="SAM" id="MobiDB-lite"/>
    </source>
</evidence>
<feature type="region of interest" description="Disordered" evidence="1">
    <location>
        <begin position="160"/>
        <end position="269"/>
    </location>
</feature>
<proteinExistence type="predicted"/>
<feature type="compositionally biased region" description="Basic and acidic residues" evidence="1">
    <location>
        <begin position="119"/>
        <end position="146"/>
    </location>
</feature>
<sequence>MKRGKDEEKMMGPMFPRLHVNDTEKGGPRAPPRNKMALYEQLSVPSQRFSHPAMPCNPNNSAANLVPRLSQFSSVNSFVSDQSKQLVLAGSQEFDKYSTDMDRERFSSSNPHVFNHSLKSQDAKETGMNEHSTRREGNNQKRENSKEVVVDWVKAISNSSSIEKQTGPSLIHEPRDEPSDNIDRLKTDNCVRPELCAESQPSSDRQCNAGLRKNTTPVARRNSCDSNKGLPSEDQNLVHGVSNDTESSEDGSYRSPEMNNLERDDSVSETSVLDTISGLDITPDDVVGMIGQKHFWKARRALVNLCLVFKHLRMFINQVQKLISASPHVLLEGSAYFGKPLKPLPGKKLPLGCAVKAIPNVSKQKGDTEKPIHKKEGSAENTVEKASISSAQNGGLPSSCGPLSANSPAPSVNQSWCFNQPLGPQQWLIPVMSPSEGLVYKPYPGPGFMGQACAPPGSNAMMGNIITPPYGLAAPPPQYQVPSYPPVGPHGYLPPPYGMPIMNTAAFSGSSVEQTNPHLLQVGFQQEKPISPTNIITCSLRQAKRMGLFLMLLTRGGRLTILICKLAQVVARLKDGRVVKRATMWKEEICFHFSPLLRLSMPPSRPLRLLHLSGRVG</sequence>
<dbReference type="AlphaFoldDB" id="A0AAW2KZF1"/>
<reference evidence="2" key="2">
    <citation type="journal article" date="2024" name="Plant">
        <title>Genomic evolution and insights into agronomic trait innovations of Sesamum species.</title>
        <authorList>
            <person name="Miao H."/>
            <person name="Wang L."/>
            <person name="Qu L."/>
            <person name="Liu H."/>
            <person name="Sun Y."/>
            <person name="Le M."/>
            <person name="Wang Q."/>
            <person name="Wei S."/>
            <person name="Zheng Y."/>
            <person name="Lin W."/>
            <person name="Duan Y."/>
            <person name="Cao H."/>
            <person name="Xiong S."/>
            <person name="Wang X."/>
            <person name="Wei L."/>
            <person name="Li C."/>
            <person name="Ma Q."/>
            <person name="Ju M."/>
            <person name="Zhao R."/>
            <person name="Li G."/>
            <person name="Mu C."/>
            <person name="Tian Q."/>
            <person name="Mei H."/>
            <person name="Zhang T."/>
            <person name="Gao T."/>
            <person name="Zhang H."/>
        </authorList>
    </citation>
    <scope>NUCLEOTIDE SEQUENCE</scope>
    <source>
        <strain evidence="2">G02</strain>
    </source>
</reference>
<feature type="region of interest" description="Disordered" evidence="1">
    <location>
        <begin position="364"/>
        <end position="404"/>
    </location>
</feature>
<feature type="region of interest" description="Disordered" evidence="1">
    <location>
        <begin position="1"/>
        <end position="33"/>
    </location>
</feature>
<feature type="compositionally biased region" description="Polar residues" evidence="1">
    <location>
        <begin position="107"/>
        <end position="118"/>
    </location>
</feature>
<dbReference type="InterPro" id="IPR039319">
    <property type="entry name" value="ELF3-like"/>
</dbReference>
<dbReference type="GO" id="GO:2000028">
    <property type="term" value="P:regulation of photoperiodism, flowering"/>
    <property type="evidence" value="ECO:0007669"/>
    <property type="project" value="InterPro"/>
</dbReference>
<name>A0AAW2KZF1_SESRA</name>
<dbReference type="EMBL" id="JACGWJ010000026">
    <property type="protein sequence ID" value="KAL0311899.1"/>
    <property type="molecule type" value="Genomic_DNA"/>
</dbReference>
<organism evidence="2">
    <name type="scientific">Sesamum radiatum</name>
    <name type="common">Black benniseed</name>
    <dbReference type="NCBI Taxonomy" id="300843"/>
    <lineage>
        <taxon>Eukaryota</taxon>
        <taxon>Viridiplantae</taxon>
        <taxon>Streptophyta</taxon>
        <taxon>Embryophyta</taxon>
        <taxon>Tracheophyta</taxon>
        <taxon>Spermatophyta</taxon>
        <taxon>Magnoliopsida</taxon>
        <taxon>eudicotyledons</taxon>
        <taxon>Gunneridae</taxon>
        <taxon>Pentapetalae</taxon>
        <taxon>asterids</taxon>
        <taxon>lamiids</taxon>
        <taxon>Lamiales</taxon>
        <taxon>Pedaliaceae</taxon>
        <taxon>Sesamum</taxon>
    </lineage>
</organism>
<gene>
    <name evidence="2" type="ORF">Sradi_5589200</name>
</gene>
<protein>
    <submittedName>
        <fullName evidence="2">Protein EARLY FLOWERING 3</fullName>
    </submittedName>
</protein>
<evidence type="ECO:0000313" key="2">
    <source>
        <dbReference type="EMBL" id="KAL0311899.1"/>
    </source>
</evidence>
<comment type="caution">
    <text evidence="2">The sequence shown here is derived from an EMBL/GenBank/DDBJ whole genome shotgun (WGS) entry which is preliminary data.</text>
</comment>
<feature type="region of interest" description="Disordered" evidence="1">
    <location>
        <begin position="103"/>
        <end position="146"/>
    </location>
</feature>
<dbReference type="PANTHER" id="PTHR34281">
    <property type="entry name" value="PROTEIN EARLY FLOWERING 3"/>
    <property type="match status" value="1"/>
</dbReference>